<keyword evidence="2" id="KW-0732">Signal</keyword>
<dbReference type="Proteomes" id="UP001372338">
    <property type="component" value="Unassembled WGS sequence"/>
</dbReference>
<evidence type="ECO:0000313" key="3">
    <source>
        <dbReference type="EMBL" id="KAK7260484.1"/>
    </source>
</evidence>
<keyword evidence="4" id="KW-1185">Reference proteome</keyword>
<accession>A0AAN9I0F4</accession>
<feature type="chain" id="PRO_5043022372" evidence="2">
    <location>
        <begin position="26"/>
        <end position="182"/>
    </location>
</feature>
<organism evidence="3 4">
    <name type="scientific">Crotalaria pallida</name>
    <name type="common">Smooth rattlebox</name>
    <name type="synonym">Crotalaria striata</name>
    <dbReference type="NCBI Taxonomy" id="3830"/>
    <lineage>
        <taxon>Eukaryota</taxon>
        <taxon>Viridiplantae</taxon>
        <taxon>Streptophyta</taxon>
        <taxon>Embryophyta</taxon>
        <taxon>Tracheophyta</taxon>
        <taxon>Spermatophyta</taxon>
        <taxon>Magnoliopsida</taxon>
        <taxon>eudicotyledons</taxon>
        <taxon>Gunneridae</taxon>
        <taxon>Pentapetalae</taxon>
        <taxon>rosids</taxon>
        <taxon>fabids</taxon>
        <taxon>Fabales</taxon>
        <taxon>Fabaceae</taxon>
        <taxon>Papilionoideae</taxon>
        <taxon>50 kb inversion clade</taxon>
        <taxon>genistoids sensu lato</taxon>
        <taxon>core genistoids</taxon>
        <taxon>Crotalarieae</taxon>
        <taxon>Crotalaria</taxon>
    </lineage>
</organism>
<evidence type="ECO:0000313" key="4">
    <source>
        <dbReference type="Proteomes" id="UP001372338"/>
    </source>
</evidence>
<name>A0AAN9I0F4_CROPI</name>
<proteinExistence type="predicted"/>
<evidence type="ECO:0000256" key="1">
    <source>
        <dbReference type="SAM" id="MobiDB-lite"/>
    </source>
</evidence>
<feature type="signal peptide" evidence="2">
    <location>
        <begin position="1"/>
        <end position="25"/>
    </location>
</feature>
<reference evidence="3 4" key="1">
    <citation type="submission" date="2024-01" db="EMBL/GenBank/DDBJ databases">
        <title>The genomes of 5 underutilized Papilionoideae crops provide insights into root nodulation and disease resistanc.</title>
        <authorList>
            <person name="Yuan L."/>
        </authorList>
    </citation>
    <scope>NUCLEOTIDE SEQUENCE [LARGE SCALE GENOMIC DNA]</scope>
    <source>
        <strain evidence="3">ZHUSHIDOU_FW_LH</strain>
        <tissue evidence="3">Leaf</tissue>
    </source>
</reference>
<comment type="caution">
    <text evidence="3">The sequence shown here is derived from an EMBL/GenBank/DDBJ whole genome shotgun (WGS) entry which is preliminary data.</text>
</comment>
<feature type="region of interest" description="Disordered" evidence="1">
    <location>
        <begin position="62"/>
        <end position="85"/>
    </location>
</feature>
<protein>
    <submittedName>
        <fullName evidence="3">Uncharacterized protein</fullName>
    </submittedName>
</protein>
<dbReference type="EMBL" id="JAYWIO010000005">
    <property type="protein sequence ID" value="KAK7260484.1"/>
    <property type="molecule type" value="Genomic_DNA"/>
</dbReference>
<sequence length="182" mass="20492">MGSSPSSCFFFLFVVLPSFLSISSSSLLPSSQFVLRPSSPSLCSLFLSSSSDNIEKDDCKEAASKVDESTSSDESSGDLIGNGSNSNYLVSSSEVEDRNIDIRDEVSESCEDSEAHHRFCAWHLSRNAIANVKNKHFTKGFNRCMFYDYEVDEFEVECKALVRRCRVRKNKWVANVYDKKEM</sequence>
<dbReference type="AlphaFoldDB" id="A0AAN9I0F4"/>
<evidence type="ECO:0000256" key="2">
    <source>
        <dbReference type="SAM" id="SignalP"/>
    </source>
</evidence>
<gene>
    <name evidence="3" type="ORF">RIF29_26568</name>
</gene>